<feature type="transmembrane region" description="Helical" evidence="1">
    <location>
        <begin position="33"/>
        <end position="57"/>
    </location>
</feature>
<dbReference type="OrthoDB" id="5197832at2"/>
<dbReference type="KEGG" id="mvd:AWU67_03650"/>
<reference evidence="3" key="2">
    <citation type="submission" date="2016-01" db="EMBL/GenBank/DDBJ databases">
        <title>First complete genome sequence of a species in the genus Microterricola, an extremophilic cold active enzyme producing strain ERGS5:02 isolated from Sikkim Himalaya.</title>
        <authorList>
            <person name="Kumar R."/>
            <person name="Singh D."/>
            <person name="Swarnkar M.K."/>
        </authorList>
    </citation>
    <scope>NUCLEOTIDE SEQUENCE [LARGE SCALE GENOMIC DNA]</scope>
    <source>
        <strain evidence="3">ERGS5:02</strain>
    </source>
</reference>
<evidence type="ECO:0008006" key="4">
    <source>
        <dbReference type="Google" id="ProtNLM"/>
    </source>
</evidence>
<dbReference type="AlphaFoldDB" id="A0A0Y0MI68"/>
<evidence type="ECO:0000313" key="3">
    <source>
        <dbReference type="Proteomes" id="UP000058305"/>
    </source>
</evidence>
<keyword evidence="1" id="KW-0812">Transmembrane</keyword>
<accession>A0A0Y0MI68</accession>
<keyword evidence="1" id="KW-0472">Membrane</keyword>
<evidence type="ECO:0000313" key="2">
    <source>
        <dbReference type="EMBL" id="AMB58105.1"/>
    </source>
</evidence>
<gene>
    <name evidence="2" type="ORF">AWU67_03650</name>
</gene>
<name>A0A0Y0MI68_9MICO</name>
<reference evidence="2 3" key="1">
    <citation type="journal article" date="2016" name="J. Biotechnol.">
        <title>First complete genome sequence of a species in the genus Microterricola, an extremophilic cold active enzyme producing bacterial strain ERGS5:02 isolated from Sikkim Himalaya.</title>
        <authorList>
            <person name="Himanshu"/>
            <person name="Swarnkar M.K."/>
            <person name="Singh D."/>
            <person name="Kumar R."/>
        </authorList>
    </citation>
    <scope>NUCLEOTIDE SEQUENCE [LARGE SCALE GENOMIC DNA]</scope>
    <source>
        <strain evidence="2 3">ERGS5:02</strain>
    </source>
</reference>
<proteinExistence type="predicted"/>
<evidence type="ECO:0000256" key="1">
    <source>
        <dbReference type="SAM" id="Phobius"/>
    </source>
</evidence>
<dbReference type="Proteomes" id="UP000058305">
    <property type="component" value="Chromosome"/>
</dbReference>
<sequence>MIDWFTYLQIAVAVLAGLLAIVRGLAGRTPSDLVLGALGIVELLLVVQIVLAIVAPLTGNDPSGSALEFWVYLISAALLPIAAGFWALIERSKWSTVILGVASLSVAVMLYRMLQIWTVQGA</sequence>
<feature type="transmembrane region" description="Helical" evidence="1">
    <location>
        <begin position="6"/>
        <end position="26"/>
    </location>
</feature>
<feature type="transmembrane region" description="Helical" evidence="1">
    <location>
        <begin position="96"/>
        <end position="114"/>
    </location>
</feature>
<organism evidence="2 3">
    <name type="scientific">Microterricola viridarii</name>
    <dbReference type="NCBI Taxonomy" id="412690"/>
    <lineage>
        <taxon>Bacteria</taxon>
        <taxon>Bacillati</taxon>
        <taxon>Actinomycetota</taxon>
        <taxon>Actinomycetes</taxon>
        <taxon>Micrococcales</taxon>
        <taxon>Microbacteriaceae</taxon>
        <taxon>Microterricola</taxon>
    </lineage>
</organism>
<dbReference type="RefSeq" id="WP_067226800.1">
    <property type="nucleotide sequence ID" value="NZ_CP014145.1"/>
</dbReference>
<keyword evidence="1" id="KW-1133">Transmembrane helix</keyword>
<keyword evidence="3" id="KW-1185">Reference proteome</keyword>
<dbReference type="EMBL" id="CP014145">
    <property type="protein sequence ID" value="AMB58105.1"/>
    <property type="molecule type" value="Genomic_DNA"/>
</dbReference>
<feature type="transmembrane region" description="Helical" evidence="1">
    <location>
        <begin position="69"/>
        <end position="89"/>
    </location>
</feature>
<protein>
    <recommendedName>
        <fullName evidence="4">Integral membrane protein</fullName>
    </recommendedName>
</protein>